<feature type="transmembrane region" description="Helical" evidence="1">
    <location>
        <begin position="113"/>
        <end position="131"/>
    </location>
</feature>
<name>A0A3D2X4T1_9FIRM</name>
<feature type="transmembrane region" description="Helical" evidence="1">
    <location>
        <begin position="27"/>
        <end position="50"/>
    </location>
</feature>
<keyword evidence="1" id="KW-1133">Transmembrane helix</keyword>
<evidence type="ECO:0000313" key="3">
    <source>
        <dbReference type="Proteomes" id="UP000262969"/>
    </source>
</evidence>
<keyword evidence="1" id="KW-0472">Membrane</keyword>
<gene>
    <name evidence="2" type="ORF">DHW61_06085</name>
</gene>
<feature type="transmembrane region" description="Helical" evidence="1">
    <location>
        <begin position="88"/>
        <end position="106"/>
    </location>
</feature>
<dbReference type="AlphaFoldDB" id="A0A3D2X4T1"/>
<sequence length="189" mass="21687">MFFVTMLSMIRSDFLLFLQHGYSRKTLFLSTTLCLITTTAVVSLIEAILYKIFNHYVSYYGIFNQAYGAAYASDAGAKGMIDEYLWKFFLYILAGAIGIFISLLYYRMNKLQKIIVSVGVPALFIVVYPLSDQYLFHGALSKFAIKIMNFYTGYAFGREPYVNMLCNLALFALFGAFSFLLLRRCNYKK</sequence>
<organism evidence="2 3">
    <name type="scientific">Lachnoclostridium phytofermentans</name>
    <dbReference type="NCBI Taxonomy" id="66219"/>
    <lineage>
        <taxon>Bacteria</taxon>
        <taxon>Bacillati</taxon>
        <taxon>Bacillota</taxon>
        <taxon>Clostridia</taxon>
        <taxon>Lachnospirales</taxon>
        <taxon>Lachnospiraceae</taxon>
    </lineage>
</organism>
<comment type="caution">
    <text evidence="2">The sequence shown here is derived from an EMBL/GenBank/DDBJ whole genome shotgun (WGS) entry which is preliminary data.</text>
</comment>
<keyword evidence="1" id="KW-0812">Transmembrane</keyword>
<dbReference type="EMBL" id="DPVV01000204">
    <property type="protein sequence ID" value="HCL01976.1"/>
    <property type="molecule type" value="Genomic_DNA"/>
</dbReference>
<proteinExistence type="predicted"/>
<dbReference type="Proteomes" id="UP000262969">
    <property type="component" value="Unassembled WGS sequence"/>
</dbReference>
<reference evidence="2 3" key="1">
    <citation type="journal article" date="2018" name="Nat. Biotechnol.">
        <title>A standardized bacterial taxonomy based on genome phylogeny substantially revises the tree of life.</title>
        <authorList>
            <person name="Parks D.H."/>
            <person name="Chuvochina M."/>
            <person name="Waite D.W."/>
            <person name="Rinke C."/>
            <person name="Skarshewski A."/>
            <person name="Chaumeil P.A."/>
            <person name="Hugenholtz P."/>
        </authorList>
    </citation>
    <scope>NUCLEOTIDE SEQUENCE [LARGE SCALE GENOMIC DNA]</scope>
    <source>
        <strain evidence="2">UBA11728</strain>
    </source>
</reference>
<evidence type="ECO:0000313" key="2">
    <source>
        <dbReference type="EMBL" id="HCL01976.1"/>
    </source>
</evidence>
<protein>
    <submittedName>
        <fullName evidence="2">Uncharacterized protein</fullName>
    </submittedName>
</protein>
<evidence type="ECO:0000256" key="1">
    <source>
        <dbReference type="SAM" id="Phobius"/>
    </source>
</evidence>
<accession>A0A3D2X4T1</accession>
<feature type="transmembrane region" description="Helical" evidence="1">
    <location>
        <begin position="161"/>
        <end position="182"/>
    </location>
</feature>